<protein>
    <recommendedName>
        <fullName evidence="4">SP-RING-type domain-containing protein</fullName>
    </recommendedName>
</protein>
<evidence type="ECO:0000313" key="2">
    <source>
        <dbReference type="EMBL" id="CAB3409678.1"/>
    </source>
</evidence>
<accession>A0A8S1F766</accession>
<feature type="region of interest" description="Disordered" evidence="1">
    <location>
        <begin position="568"/>
        <end position="587"/>
    </location>
</feature>
<keyword evidence="3" id="KW-1185">Reference proteome</keyword>
<proteinExistence type="predicted"/>
<evidence type="ECO:0000256" key="1">
    <source>
        <dbReference type="SAM" id="MobiDB-lite"/>
    </source>
</evidence>
<evidence type="ECO:0008006" key="4">
    <source>
        <dbReference type="Google" id="ProtNLM"/>
    </source>
</evidence>
<feature type="compositionally biased region" description="Low complexity" evidence="1">
    <location>
        <begin position="568"/>
        <end position="577"/>
    </location>
</feature>
<gene>
    <name evidence="2" type="ORF">CBOVIS_LOCUS11304</name>
</gene>
<dbReference type="Gene3D" id="3.30.40.10">
    <property type="entry name" value="Zinc/RING finger domain, C3HC4 (zinc finger)"/>
    <property type="match status" value="1"/>
</dbReference>
<comment type="caution">
    <text evidence="2">The sequence shown here is derived from an EMBL/GenBank/DDBJ whole genome shotgun (WGS) entry which is preliminary data.</text>
</comment>
<sequence length="587" mass="65680">MWNNGAGASHHPGSAGAPGYNETMGPYVPYAQMEGNAAMYDQQRYMLAQQQQQVQQQQQQPREMGYQMPMGVNQVPGQSHPLMRYQYGQMHPSPAYQNHQMMRAGAPMVFGAPQHPPPTGHPSYVNNDGRMCAPPERMVIFMVERQMIEEKRITTESSQVYFYVTPEEHGNPNYEVMITVWVLEPDQPLQASATVALNGTAVLAADKPINYVSVKRFCVIGQNSLTYQCTGSVTKFMVAAELVVRRNLHDAQLHLRDRLEMPLVSMPMQQRIYNSRMNLVSFAQKTTNGQIMIPLTCPLSHRRMVLPVRHKFCLSPKSVDLTYLLAANPQLTRLLCVHCHTFYKMSDIEYDFLLYQMVQQATQHPAIPLEVVVGRNNELMVRDDSQLMAIKQEPNTRRKRQNTAAAPVVEDGQHVIKRIKSEIIVKKEIADNSPMPVSVPCNADLPRMGPATPATPSFGNNPLSTGSIQNLLCSPRQTVMVGDQRPSSLTAPGSAPYTPASVGSLEKSADLLACVETKDLIGFQQFAIIDSEAKLRQYLYGTKDVTFEDVDTKQLLFPEETHQQQTVSSTTVNSITQFTPPWEGAKN</sequence>
<dbReference type="AlphaFoldDB" id="A0A8S1F766"/>
<organism evidence="2 3">
    <name type="scientific">Caenorhabditis bovis</name>
    <dbReference type="NCBI Taxonomy" id="2654633"/>
    <lineage>
        <taxon>Eukaryota</taxon>
        <taxon>Metazoa</taxon>
        <taxon>Ecdysozoa</taxon>
        <taxon>Nematoda</taxon>
        <taxon>Chromadorea</taxon>
        <taxon>Rhabditida</taxon>
        <taxon>Rhabditina</taxon>
        <taxon>Rhabditomorpha</taxon>
        <taxon>Rhabditoidea</taxon>
        <taxon>Rhabditidae</taxon>
        <taxon>Peloderinae</taxon>
        <taxon>Caenorhabditis</taxon>
    </lineage>
</organism>
<evidence type="ECO:0000313" key="3">
    <source>
        <dbReference type="Proteomes" id="UP000494206"/>
    </source>
</evidence>
<dbReference type="EMBL" id="CADEPM010000009">
    <property type="protein sequence ID" value="CAB3409678.1"/>
    <property type="molecule type" value="Genomic_DNA"/>
</dbReference>
<dbReference type="Proteomes" id="UP000494206">
    <property type="component" value="Unassembled WGS sequence"/>
</dbReference>
<dbReference type="OrthoDB" id="27975at2759"/>
<name>A0A8S1F766_9PELO</name>
<dbReference type="InterPro" id="IPR013083">
    <property type="entry name" value="Znf_RING/FYVE/PHD"/>
</dbReference>
<reference evidence="2 3" key="1">
    <citation type="submission" date="2020-04" db="EMBL/GenBank/DDBJ databases">
        <authorList>
            <person name="Laetsch R D."/>
            <person name="Stevens L."/>
            <person name="Kumar S."/>
            <person name="Blaxter L. M."/>
        </authorList>
    </citation>
    <scope>NUCLEOTIDE SEQUENCE [LARGE SCALE GENOMIC DNA]</scope>
</reference>